<accession>W4Q0W2</accession>
<dbReference type="AlphaFoldDB" id="W4Q0W2"/>
<proteinExistence type="predicted"/>
<evidence type="ECO:0000313" key="3">
    <source>
        <dbReference type="Proteomes" id="UP000018890"/>
    </source>
</evidence>
<dbReference type="STRING" id="1236970.JCM9140_1354"/>
<evidence type="ECO:0000313" key="2">
    <source>
        <dbReference type="EMBL" id="GAE25363.1"/>
    </source>
</evidence>
<dbReference type="EMBL" id="BAUT01000009">
    <property type="protein sequence ID" value="GAE25363.1"/>
    <property type="molecule type" value="Genomic_DNA"/>
</dbReference>
<dbReference type="RefSeq" id="WP_156314804.1">
    <property type="nucleotide sequence ID" value="NZ_BAUT01000009.1"/>
</dbReference>
<sequence length="653" mass="77655">MRDHESTFQQINQLLTTCQSYVDREKEVHELVRKINNERDERAKQLKKKEQLDRSVSHLEQELIEVVKEINDQRTNMRIEIEAQDLFKETKHITKPLFTDKRIFQLKQEQHVILQQLNKLSVERTQLEQQMKSQKERVERAEAEIASLHRQFDLLDESLRFPIDGEERLKSLEIKKRDLEIVIKKEQEKFDTVRDAKSKQERDWERELEEFLKRFAEEEILSFAQALPTVKDELVEEKKDLQQRKYQLEKKKQETETEQKQVEEIVQEYDKLNVKHEFLAPTVEEQPLDQNVRLTLPYNSKKLFKDIEGTLLKQLKNVEELQSLLSKERDNLKDFCRDFITNRKLQERTVSGLNLYVSYDQIVEFQTRMTETLTRAVQVAEANMKKEDEEIEQFIHRMYTHIVKIVQELKTIPKNTRVKVDDSSKTIFDFSIPEWNEHEAKQDLRQYIQSLANRLDTERFQDVEGKENTAKVQQEVEQALHSRQLLHIVTKQQQLSVLCRKVTNNKSVTSRRYVWETTNNWSGGEKWSKNMTLFLGLLNYVAEKRLDIRPSKKRSRTVIVDNPFGKASSEHVLQPVFFIAEQLGFQIIALTAHAEGKFLRDYFPVIYSCRLRQTGQAGKQIMTKEKQIRTAYFQDNDPDALLRIGEQEQIELF</sequence>
<protein>
    <submittedName>
        <fullName evidence="2">Uncharacterized protein</fullName>
    </submittedName>
</protein>
<keyword evidence="3" id="KW-1185">Reference proteome</keyword>
<evidence type="ECO:0000256" key="1">
    <source>
        <dbReference type="SAM" id="Coils"/>
    </source>
</evidence>
<feature type="coiled-coil region" evidence="1">
    <location>
        <begin position="231"/>
        <end position="275"/>
    </location>
</feature>
<feature type="coiled-coil region" evidence="1">
    <location>
        <begin position="370"/>
        <end position="397"/>
    </location>
</feature>
<name>W4Q0W2_9BACI</name>
<keyword evidence="1" id="KW-0175">Coiled coil</keyword>
<comment type="caution">
    <text evidence="2">The sequence shown here is derived from an EMBL/GenBank/DDBJ whole genome shotgun (WGS) entry which is preliminary data.</text>
</comment>
<dbReference type="OrthoDB" id="9815057at2"/>
<gene>
    <name evidence="2" type="ORF">JCM9140_1354</name>
</gene>
<feature type="coiled-coil region" evidence="1">
    <location>
        <begin position="21"/>
        <end position="76"/>
    </location>
</feature>
<organism evidence="2 3">
    <name type="scientific">Halalkalibacter wakoensis JCM 9140</name>
    <dbReference type="NCBI Taxonomy" id="1236970"/>
    <lineage>
        <taxon>Bacteria</taxon>
        <taxon>Bacillati</taxon>
        <taxon>Bacillota</taxon>
        <taxon>Bacilli</taxon>
        <taxon>Bacillales</taxon>
        <taxon>Bacillaceae</taxon>
        <taxon>Halalkalibacter</taxon>
    </lineage>
</organism>
<feature type="coiled-coil region" evidence="1">
    <location>
        <begin position="117"/>
        <end position="203"/>
    </location>
</feature>
<reference evidence="2" key="1">
    <citation type="journal article" date="2014" name="Genome Announc.">
        <title>Draft Genome Sequences of Three Alkaliphilic Bacillus Strains, Bacillus wakoensis JCM 9140T, Bacillus akibai JCM 9157T, and Bacillus hemicellulosilyticus JCM 9152T.</title>
        <authorList>
            <person name="Yuki M."/>
            <person name="Oshima K."/>
            <person name="Suda W."/>
            <person name="Oshida Y."/>
            <person name="Kitamura K."/>
            <person name="Iida T."/>
            <person name="Hattori M."/>
            <person name="Ohkuma M."/>
        </authorList>
    </citation>
    <scope>NUCLEOTIDE SEQUENCE [LARGE SCALE GENOMIC DNA]</scope>
    <source>
        <strain evidence="2">JCM 9140</strain>
    </source>
</reference>
<dbReference type="Proteomes" id="UP000018890">
    <property type="component" value="Unassembled WGS sequence"/>
</dbReference>